<dbReference type="Proteomes" id="UP000326396">
    <property type="component" value="Linkage Group LG14"/>
</dbReference>
<dbReference type="Gene3D" id="3.30.420.10">
    <property type="entry name" value="Ribonuclease H-like superfamily/Ribonuclease H"/>
    <property type="match status" value="1"/>
</dbReference>
<feature type="compositionally biased region" description="Low complexity" evidence="3">
    <location>
        <begin position="1"/>
        <end position="11"/>
    </location>
</feature>
<keyword evidence="1" id="KW-0521">NADP</keyword>
<reference evidence="6 7" key="1">
    <citation type="submission" date="2019-05" db="EMBL/GenBank/DDBJ databases">
        <title>Mikania micrantha, genome provides insights into the molecular mechanism of rapid growth.</title>
        <authorList>
            <person name="Liu B."/>
        </authorList>
    </citation>
    <scope>NUCLEOTIDE SEQUENCE [LARGE SCALE GENOMIC DNA]</scope>
    <source>
        <strain evidence="6">NLD-2019</strain>
        <tissue evidence="6">Leaf</tissue>
    </source>
</reference>
<dbReference type="InterPro" id="IPR050791">
    <property type="entry name" value="Aldo-Keto_reductase"/>
</dbReference>
<evidence type="ECO:0000313" key="7">
    <source>
        <dbReference type="Proteomes" id="UP000326396"/>
    </source>
</evidence>
<dbReference type="InterPro" id="IPR012337">
    <property type="entry name" value="RNaseH-like_sf"/>
</dbReference>
<evidence type="ECO:0000313" key="6">
    <source>
        <dbReference type="EMBL" id="KAD5960470.1"/>
    </source>
</evidence>
<evidence type="ECO:0000256" key="2">
    <source>
        <dbReference type="ARBA" id="ARBA00023002"/>
    </source>
</evidence>
<evidence type="ECO:0000259" key="5">
    <source>
        <dbReference type="Pfam" id="PF17921"/>
    </source>
</evidence>
<dbReference type="InterPro" id="IPR023210">
    <property type="entry name" value="NADP_OxRdtase_dom"/>
</dbReference>
<feature type="region of interest" description="Disordered" evidence="3">
    <location>
        <begin position="1"/>
        <end position="21"/>
    </location>
</feature>
<feature type="domain" description="NADP-dependent oxidoreductase" evidence="4">
    <location>
        <begin position="723"/>
        <end position="948"/>
    </location>
</feature>
<comment type="caution">
    <text evidence="6">The sequence shown here is derived from an EMBL/GenBank/DDBJ whole genome shotgun (WGS) entry which is preliminary data.</text>
</comment>
<keyword evidence="7" id="KW-1185">Reference proteome</keyword>
<evidence type="ECO:0000256" key="3">
    <source>
        <dbReference type="SAM" id="MobiDB-lite"/>
    </source>
</evidence>
<dbReference type="Pfam" id="PF17921">
    <property type="entry name" value="Integrase_H2C2"/>
    <property type="match status" value="1"/>
</dbReference>
<dbReference type="Gene3D" id="1.10.340.70">
    <property type="match status" value="1"/>
</dbReference>
<dbReference type="InterPro" id="IPR043502">
    <property type="entry name" value="DNA/RNA_pol_sf"/>
</dbReference>
<dbReference type="InterPro" id="IPR036812">
    <property type="entry name" value="NAD(P)_OxRdtase_dom_sf"/>
</dbReference>
<dbReference type="EMBL" id="SZYD01000006">
    <property type="protein sequence ID" value="KAD5960470.1"/>
    <property type="molecule type" value="Genomic_DNA"/>
</dbReference>
<dbReference type="CDD" id="cd01647">
    <property type="entry name" value="RT_LTR"/>
    <property type="match status" value="1"/>
</dbReference>
<keyword evidence="2" id="KW-0560">Oxidoreductase</keyword>
<dbReference type="SUPFAM" id="SSF51430">
    <property type="entry name" value="NAD(P)-linked oxidoreductase"/>
    <property type="match status" value="1"/>
</dbReference>
<protein>
    <recommendedName>
        <fullName evidence="8">Integrase catalytic domain-containing protein</fullName>
    </recommendedName>
</protein>
<organism evidence="6 7">
    <name type="scientific">Mikania micrantha</name>
    <name type="common">bitter vine</name>
    <dbReference type="NCBI Taxonomy" id="192012"/>
    <lineage>
        <taxon>Eukaryota</taxon>
        <taxon>Viridiplantae</taxon>
        <taxon>Streptophyta</taxon>
        <taxon>Embryophyta</taxon>
        <taxon>Tracheophyta</taxon>
        <taxon>Spermatophyta</taxon>
        <taxon>Magnoliopsida</taxon>
        <taxon>eudicotyledons</taxon>
        <taxon>Gunneridae</taxon>
        <taxon>Pentapetalae</taxon>
        <taxon>asterids</taxon>
        <taxon>campanulids</taxon>
        <taxon>Asterales</taxon>
        <taxon>Asteraceae</taxon>
        <taxon>Asteroideae</taxon>
        <taxon>Heliantheae alliance</taxon>
        <taxon>Eupatorieae</taxon>
        <taxon>Mikania</taxon>
    </lineage>
</organism>
<dbReference type="Pfam" id="PF00248">
    <property type="entry name" value="Aldo_ket_red"/>
    <property type="match status" value="1"/>
</dbReference>
<dbReference type="PANTHER" id="PTHR43625">
    <property type="entry name" value="AFLATOXIN B1 ALDEHYDE REDUCTASE"/>
    <property type="match status" value="1"/>
</dbReference>
<accession>A0A5N6P637</accession>
<dbReference type="Gene3D" id="3.20.20.100">
    <property type="entry name" value="NADP-dependent oxidoreductase domain"/>
    <property type="match status" value="1"/>
</dbReference>
<dbReference type="SUPFAM" id="SSF53098">
    <property type="entry name" value="Ribonuclease H-like"/>
    <property type="match status" value="1"/>
</dbReference>
<name>A0A5N6P637_9ASTR</name>
<dbReference type="SUPFAM" id="SSF56672">
    <property type="entry name" value="DNA/RNA polymerases"/>
    <property type="match status" value="1"/>
</dbReference>
<dbReference type="InterPro" id="IPR043128">
    <property type="entry name" value="Rev_trsase/Diguanyl_cyclase"/>
</dbReference>
<evidence type="ECO:0000259" key="4">
    <source>
        <dbReference type="Pfam" id="PF00248"/>
    </source>
</evidence>
<dbReference type="Gene3D" id="3.10.10.10">
    <property type="entry name" value="HIV Type 1 Reverse Transcriptase, subunit A, domain 1"/>
    <property type="match status" value="1"/>
</dbReference>
<evidence type="ECO:0008006" key="8">
    <source>
        <dbReference type="Google" id="ProtNLM"/>
    </source>
</evidence>
<dbReference type="CDD" id="cd00303">
    <property type="entry name" value="retropepsin_like"/>
    <property type="match status" value="1"/>
</dbReference>
<sequence>MGGSGSMLPGSGTSGGRGDYKSTMSGSNHLSLLLIHSKWILLPNPAPLEEVLPVQQAIEIRECVPYLDQNGKKGERKDYVFVAVNYMVQLIDVWRLLLEGLSMDSTPESPTGTCLALEVAGLLVHQATPHTFKLEGAIQGIPVSLLVDSGATHIFSSSKIVSALDIPILFSGIHIRLGEGGVFDTGDLDLILGVEWLQSLGEVTHDWKNAWMKFVYLDKPVVLQGLNPHHPQPAALQQLLSLEERLPAEDMDKQGMQLPLSLCAAPRVLLKSQRTQLHGLLQQFVALFQAPFGLPPKRPHDHRIPLTIDTPVAVRPYRYPHVQKNEIERQVQDLLSIGMIRPSHSAYSSPVILVRKKDNSWRMCVDYRALNKVTVPDKFPIPIVEQLLYELYGAFYFSKLKSESRYLGHIIDGQGVAMDPAKIQAMVDWPAPTSIKGLRGFWALPDLAQTAFEQLKQALVTAPVLTLPDFSQPFVIFLLQQRRQAEFEQLSALSLGPVWVQGAKLMTEAQEDLVIQKLKQSFSQNPCKHLGFCLKQGILFFKNRLVISASSKYLPDLLHEFHTTTTGGHSGYYRTYRRLAANLYWPGMMSRVKQFVKACDVCQRCKSSTVMHVELLQPLEIPEAIWEDLSMDFIGGLPISKGCNVILVVVDRLSKYAHFMALKHPYTAKEIVEYLLKKSYAITAFLKPLSVTETLFSSINRKRGQNGCLGQNSGTIQPSMLLRMGELKKLVEEGKIKYIGLSEASAETIRRAHAVHPITAIQLEWSLWSRDVEQEIIPTCRELGIGIVAYSPLGRGFFSSGPKMLEKLEDGDFRKAFIFTHSCFNFKNHNGLIIAINRHSKMRWTSFQPKYKKLGNRYVRNRKIPTPQNFPRFQPENVEHNKILYEQVNELASKKGCTPSQLSLAWIHHQGNDVVPIPGTTKIENLEQNIGALSVKLTSEEMSELESIASADSVKGARYMACMSTYQNSETPPLSSWKA</sequence>
<dbReference type="AlphaFoldDB" id="A0A5N6P637"/>
<feature type="domain" description="Integrase zinc-binding" evidence="5">
    <location>
        <begin position="554"/>
        <end position="607"/>
    </location>
</feature>
<dbReference type="GO" id="GO:0016491">
    <property type="term" value="F:oxidoreductase activity"/>
    <property type="evidence" value="ECO:0007669"/>
    <property type="project" value="UniProtKB-KW"/>
</dbReference>
<dbReference type="PANTHER" id="PTHR43625:SF40">
    <property type="entry name" value="ALDO-KETO REDUCTASE YAKC [NADP(+)]"/>
    <property type="match status" value="1"/>
</dbReference>
<gene>
    <name evidence="6" type="ORF">E3N88_11942</name>
</gene>
<dbReference type="InterPro" id="IPR036397">
    <property type="entry name" value="RNaseH_sf"/>
</dbReference>
<dbReference type="Gene3D" id="3.30.70.270">
    <property type="match status" value="1"/>
</dbReference>
<dbReference type="GO" id="GO:0003676">
    <property type="term" value="F:nucleic acid binding"/>
    <property type="evidence" value="ECO:0007669"/>
    <property type="project" value="InterPro"/>
</dbReference>
<dbReference type="GO" id="GO:0005737">
    <property type="term" value="C:cytoplasm"/>
    <property type="evidence" value="ECO:0007669"/>
    <property type="project" value="TreeGrafter"/>
</dbReference>
<dbReference type="OrthoDB" id="37537at2759"/>
<dbReference type="InterPro" id="IPR041588">
    <property type="entry name" value="Integrase_H2C2"/>
</dbReference>
<evidence type="ECO:0000256" key="1">
    <source>
        <dbReference type="ARBA" id="ARBA00022857"/>
    </source>
</evidence>
<proteinExistence type="predicted"/>